<dbReference type="EMBL" id="BASG01000033">
    <property type="protein sequence ID" value="GAD14564.1"/>
    <property type="molecule type" value="Genomic_DNA"/>
</dbReference>
<evidence type="ECO:0000313" key="1">
    <source>
        <dbReference type="EMBL" id="GAD14564.1"/>
    </source>
</evidence>
<dbReference type="Pfam" id="PF13790">
    <property type="entry name" value="SR1P"/>
    <property type="match status" value="1"/>
</dbReference>
<evidence type="ECO:0008006" key="3">
    <source>
        <dbReference type="Google" id="ProtNLM"/>
    </source>
</evidence>
<dbReference type="Proteomes" id="UP000016424">
    <property type="component" value="Unassembled WGS sequence"/>
</dbReference>
<accession>U2Y5C1</accession>
<organism evidence="1 2">
    <name type="scientific">Geobacillus kaustophilus GBlys</name>
    <dbReference type="NCBI Taxonomy" id="1337888"/>
    <lineage>
        <taxon>Bacteria</taxon>
        <taxon>Bacillati</taxon>
        <taxon>Bacillota</taxon>
        <taxon>Bacilli</taxon>
        <taxon>Bacillales</taxon>
        <taxon>Anoxybacillaceae</taxon>
        <taxon>Geobacillus</taxon>
        <taxon>Geobacillus thermoleovorans group</taxon>
    </lineage>
</organism>
<reference evidence="2" key="1">
    <citation type="journal article" date="2013" name="Genome">
        <title>Draft Genome Sequence of Geobacillus kaustophilus GBlys, a Lysogenic Strain with Bacteriophage phiOH2.</title>
        <authorList>
            <person name="Doi K."/>
            <person name="Mori K."/>
            <person name="Martono H."/>
            <person name="Nagayoshi Y."/>
            <person name="Fujino Y."/>
            <person name="Tashiro K."/>
            <person name="Kuhara S."/>
            <person name="Ohshima T."/>
        </authorList>
    </citation>
    <scope>NUCLEOTIDE SEQUENCE [LARGE SCALE GENOMIC DNA]</scope>
    <source>
        <strain evidence="2">GBlys</strain>
    </source>
</reference>
<dbReference type="InterPro" id="IPR025236">
    <property type="entry name" value="SR1P"/>
</dbReference>
<dbReference type="AlphaFoldDB" id="U2Y5C1"/>
<comment type="caution">
    <text evidence="1">The sequence shown here is derived from an EMBL/GenBank/DDBJ whole genome shotgun (WGS) entry which is preliminary data.</text>
</comment>
<name>U2Y5C1_GEOKU</name>
<protein>
    <recommendedName>
        <fullName evidence="3">Phosphoesterase</fullName>
    </recommendedName>
</protein>
<evidence type="ECO:0000313" key="2">
    <source>
        <dbReference type="Proteomes" id="UP000016424"/>
    </source>
</evidence>
<gene>
    <name evidence="1" type="ORF">GBL_2781</name>
</gene>
<sequence>MIYYYEINKRIYHHKGVLGMGTIVCQTCDATIAYFEDEKVTTLYGKCDCCEHDNEGGEKE</sequence>
<proteinExistence type="predicted"/>